<proteinExistence type="predicted"/>
<sequence>MKVIINRFEGSYAVCEKEDKTMMDINSIDLPFEAKEGDVLVLDNNIITIDVEETKKRHRDIQILTDDLWE</sequence>
<keyword evidence="1" id="KW-0614">Plasmid</keyword>
<dbReference type="EMBL" id="CP086242">
    <property type="protein sequence ID" value="WAG63327.1"/>
    <property type="molecule type" value="Genomic_DNA"/>
</dbReference>
<reference evidence="1" key="1">
    <citation type="submission" date="2021-11" db="EMBL/GenBank/DDBJ databases">
        <title>Clostridia strains as spoilage organisms.</title>
        <authorList>
            <person name="Wambui J."/>
            <person name="Stevens M.J.A."/>
            <person name="Stephan R."/>
        </authorList>
    </citation>
    <scope>NUCLEOTIDE SEQUENCE</scope>
    <source>
        <strain evidence="1">CF009</strain>
        <plasmid evidence="1">pCF009-c</plasmid>
    </source>
</reference>
<protein>
    <submittedName>
        <fullName evidence="1">DUF3006 domain-containing protein</fullName>
    </submittedName>
</protein>
<gene>
    <name evidence="1" type="ORF">LL038_25510</name>
</gene>
<evidence type="ECO:0000313" key="2">
    <source>
        <dbReference type="Proteomes" id="UP001164733"/>
    </source>
</evidence>
<dbReference type="RefSeq" id="WP_216128062.1">
    <property type="nucleotide sequence ID" value="NZ_CP086242.1"/>
</dbReference>
<dbReference type="InterPro" id="IPR021377">
    <property type="entry name" value="DUF3006"/>
</dbReference>
<dbReference type="Pfam" id="PF11213">
    <property type="entry name" value="DUF3006"/>
    <property type="match status" value="1"/>
</dbReference>
<evidence type="ECO:0000313" key="1">
    <source>
        <dbReference type="EMBL" id="WAG63327.1"/>
    </source>
</evidence>
<accession>A0AA47ENA9</accession>
<geneLocation type="plasmid" evidence="1 2">
    <name>pCF009-c</name>
</geneLocation>
<organism evidence="1 2">
    <name type="scientific">Clostridium estertheticum</name>
    <dbReference type="NCBI Taxonomy" id="238834"/>
    <lineage>
        <taxon>Bacteria</taxon>
        <taxon>Bacillati</taxon>
        <taxon>Bacillota</taxon>
        <taxon>Clostridia</taxon>
        <taxon>Eubacteriales</taxon>
        <taxon>Clostridiaceae</taxon>
        <taxon>Clostridium</taxon>
    </lineage>
</organism>
<dbReference type="AlphaFoldDB" id="A0AA47ENA9"/>
<name>A0AA47ENA9_9CLOT</name>
<dbReference type="Proteomes" id="UP001164733">
    <property type="component" value="Plasmid pCF009-c"/>
</dbReference>